<dbReference type="AlphaFoldDB" id="A0A975B1Y9"/>
<dbReference type="GO" id="GO:0006310">
    <property type="term" value="P:DNA recombination"/>
    <property type="evidence" value="ECO:0007669"/>
    <property type="project" value="UniProtKB-KW"/>
</dbReference>
<dbReference type="InterPro" id="IPR011010">
    <property type="entry name" value="DNA_brk_join_enz"/>
</dbReference>
<evidence type="ECO:0000256" key="5">
    <source>
        <dbReference type="PROSITE-ProRule" id="PRU01248"/>
    </source>
</evidence>
<dbReference type="Pfam" id="PF02899">
    <property type="entry name" value="Phage_int_SAM_1"/>
    <property type="match status" value="1"/>
</dbReference>
<dbReference type="GO" id="GO:0015074">
    <property type="term" value="P:DNA integration"/>
    <property type="evidence" value="ECO:0007669"/>
    <property type="project" value="UniProtKB-KW"/>
</dbReference>
<evidence type="ECO:0000256" key="4">
    <source>
        <dbReference type="ARBA" id="ARBA00023172"/>
    </source>
</evidence>
<dbReference type="PANTHER" id="PTHR30349">
    <property type="entry name" value="PHAGE INTEGRASE-RELATED"/>
    <property type="match status" value="1"/>
</dbReference>
<dbReference type="PROSITE" id="PS51900">
    <property type="entry name" value="CB"/>
    <property type="match status" value="1"/>
</dbReference>
<keyword evidence="9" id="KW-1185">Reference proteome</keyword>
<dbReference type="SUPFAM" id="SSF56349">
    <property type="entry name" value="DNA breaking-rejoining enzymes"/>
    <property type="match status" value="1"/>
</dbReference>
<dbReference type="PROSITE" id="PS51898">
    <property type="entry name" value="TYR_RECOMBINASE"/>
    <property type="match status" value="1"/>
</dbReference>
<dbReference type="InterPro" id="IPR044068">
    <property type="entry name" value="CB"/>
</dbReference>
<protein>
    <submittedName>
        <fullName evidence="8">Tyrosine-type recombinase/integrase</fullName>
    </submittedName>
</protein>
<evidence type="ECO:0000256" key="1">
    <source>
        <dbReference type="ARBA" id="ARBA00008857"/>
    </source>
</evidence>
<dbReference type="InterPro" id="IPR010998">
    <property type="entry name" value="Integrase_recombinase_N"/>
</dbReference>
<keyword evidence="2" id="KW-0229">DNA integration</keyword>
<gene>
    <name evidence="8" type="ORF">GJV85_11110</name>
</gene>
<sequence length="278" mass="31428">MKKLLNKKRVEFLEYIEQHRGYSELTIKSYDESIKEGLNFIEIIEDKDVVIFNLMPYRIHISGLNSKTISKKLSAIRSFVSFLGDNGLNIVLNSNDSVKVAKTLPKPVSHEHILEALQNAKLQERLIVTILYTAGLRISELSSLKLEDIGDEWIRVIGKGNKQRDIPLMNSTKLLIDEYLTTISAKKFLFEKNSEKLSENSLRYIVTKVFRNVSLKVTPHQLRHSYATSLLNGGAPIVDVGELLGHSSMATTQIYTKLGSALKQQNYNKAHPLCGVDE</sequence>
<dbReference type="GO" id="GO:0003677">
    <property type="term" value="F:DNA binding"/>
    <property type="evidence" value="ECO:0007669"/>
    <property type="project" value="UniProtKB-UniRule"/>
</dbReference>
<dbReference type="Gene3D" id="1.10.443.10">
    <property type="entry name" value="Intergrase catalytic core"/>
    <property type="match status" value="1"/>
</dbReference>
<dbReference type="EMBL" id="CP046072">
    <property type="protein sequence ID" value="QSZ42633.1"/>
    <property type="molecule type" value="Genomic_DNA"/>
</dbReference>
<dbReference type="InterPro" id="IPR013762">
    <property type="entry name" value="Integrase-like_cat_sf"/>
</dbReference>
<evidence type="ECO:0000259" key="7">
    <source>
        <dbReference type="PROSITE" id="PS51900"/>
    </source>
</evidence>
<dbReference type="RefSeq" id="WP_207561444.1">
    <property type="nucleotide sequence ID" value="NZ_CP046072.1"/>
</dbReference>
<keyword evidence="3 5" id="KW-0238">DNA-binding</keyword>
<accession>A0A975B1Y9</accession>
<evidence type="ECO:0000313" key="9">
    <source>
        <dbReference type="Proteomes" id="UP000671852"/>
    </source>
</evidence>
<evidence type="ECO:0000313" key="8">
    <source>
        <dbReference type="EMBL" id="QSZ42633.1"/>
    </source>
</evidence>
<name>A0A975B1Y9_9BACT</name>
<evidence type="ECO:0000259" key="6">
    <source>
        <dbReference type="PROSITE" id="PS51898"/>
    </source>
</evidence>
<dbReference type="InterPro" id="IPR002104">
    <property type="entry name" value="Integrase_catalytic"/>
</dbReference>
<keyword evidence="4" id="KW-0233">DNA recombination</keyword>
<feature type="domain" description="Tyr recombinase" evidence="6">
    <location>
        <begin position="103"/>
        <end position="268"/>
    </location>
</feature>
<dbReference type="Pfam" id="PF00589">
    <property type="entry name" value="Phage_integrase"/>
    <property type="match status" value="1"/>
</dbReference>
<evidence type="ECO:0000256" key="2">
    <source>
        <dbReference type="ARBA" id="ARBA00022908"/>
    </source>
</evidence>
<dbReference type="Gene3D" id="1.10.150.130">
    <property type="match status" value="1"/>
</dbReference>
<reference evidence="8" key="2">
    <citation type="submission" date="2021-04" db="EMBL/GenBank/DDBJ databases">
        <title>Isolation and characterization of a novel species of the genus Sulfurimonas.</title>
        <authorList>
            <person name="Fukui M."/>
        </authorList>
    </citation>
    <scope>NUCLEOTIDE SEQUENCE</scope>
    <source>
        <strain evidence="8">H1576</strain>
    </source>
</reference>
<organism evidence="8 9">
    <name type="scientific">Sulfurimonas aquatica</name>
    <dbReference type="NCBI Taxonomy" id="2672570"/>
    <lineage>
        <taxon>Bacteria</taxon>
        <taxon>Pseudomonadati</taxon>
        <taxon>Campylobacterota</taxon>
        <taxon>Epsilonproteobacteria</taxon>
        <taxon>Campylobacterales</taxon>
        <taxon>Sulfurimonadaceae</taxon>
        <taxon>Sulfurimonas</taxon>
    </lineage>
</organism>
<proteinExistence type="inferred from homology"/>
<evidence type="ECO:0000256" key="3">
    <source>
        <dbReference type="ARBA" id="ARBA00023125"/>
    </source>
</evidence>
<dbReference type="Proteomes" id="UP000671852">
    <property type="component" value="Chromosome"/>
</dbReference>
<feature type="domain" description="Core-binding (CB)" evidence="7">
    <location>
        <begin position="3"/>
        <end position="84"/>
    </location>
</feature>
<dbReference type="InterPro" id="IPR050090">
    <property type="entry name" value="Tyrosine_recombinase_XerCD"/>
</dbReference>
<reference evidence="8" key="1">
    <citation type="submission" date="2019-11" db="EMBL/GenBank/DDBJ databases">
        <authorList>
            <person name="Kojima H."/>
        </authorList>
    </citation>
    <scope>NUCLEOTIDE SEQUENCE</scope>
    <source>
        <strain evidence="8">H1576</strain>
    </source>
</reference>
<comment type="similarity">
    <text evidence="1">Belongs to the 'phage' integrase family.</text>
</comment>
<dbReference type="KEGG" id="saqt:GJV85_11110"/>
<dbReference type="InterPro" id="IPR004107">
    <property type="entry name" value="Integrase_SAM-like_N"/>
</dbReference>
<dbReference type="PANTHER" id="PTHR30349:SF41">
    <property type="entry name" value="INTEGRASE_RECOMBINASE PROTEIN MJ0367-RELATED"/>
    <property type="match status" value="1"/>
</dbReference>